<dbReference type="RefSeq" id="WP_102950276.1">
    <property type="nucleotide sequence ID" value="NZ_CP024847.1"/>
</dbReference>
<proteinExistence type="predicted"/>
<dbReference type="PANTHER" id="PTHR42782">
    <property type="entry name" value="SI:CH73-314G15.3"/>
    <property type="match status" value="1"/>
</dbReference>
<keyword evidence="2" id="KW-1185">Reference proteome</keyword>
<name>A0A2I7N3E4_9NEIS</name>
<sequence length="265" mass="30633">MQNFYQECLQILTDCNIFSKISATNKLFSLLNEKHSLCFDKTNEIISLITPGRPEKPELVHPTKVPKRKLGSKEGHAGLIHALTHIEFNAINLALDACYRFQDMPEGYYQDWIEVAKDEAYHFTLLNNHLLTLGYTYGDFSAHNGLWDMALKTEHDCMIRMALVPRVLEARGIDAVPEMQSKIKNIGDEKANEILDIIHRDEIKHVQYGDKWFKFLCQKRDLNPENIFFELMANYDAPKIRGAFNRADRLKAGFSNSELDKLFNH</sequence>
<accession>A0A2I7N3E4</accession>
<protein>
    <submittedName>
        <fullName evidence="1">DUF455 domain-containing protein</fullName>
    </submittedName>
</protein>
<dbReference type="CDD" id="cd00657">
    <property type="entry name" value="Ferritin_like"/>
    <property type="match status" value="1"/>
</dbReference>
<dbReference type="Pfam" id="PF04305">
    <property type="entry name" value="DUF455"/>
    <property type="match status" value="1"/>
</dbReference>
<gene>
    <name evidence="1" type="ORF">CUN60_01195</name>
</gene>
<dbReference type="Proteomes" id="UP000236655">
    <property type="component" value="Chromosome"/>
</dbReference>
<dbReference type="InterPro" id="IPR009078">
    <property type="entry name" value="Ferritin-like_SF"/>
</dbReference>
<dbReference type="OrthoDB" id="9778629at2"/>
<dbReference type="PANTHER" id="PTHR42782:SF4">
    <property type="entry name" value="DUF455 DOMAIN-CONTAINING PROTEIN"/>
    <property type="match status" value="1"/>
</dbReference>
<evidence type="ECO:0000313" key="2">
    <source>
        <dbReference type="Proteomes" id="UP000236655"/>
    </source>
</evidence>
<reference evidence="2" key="1">
    <citation type="submission" date="2017-11" db="EMBL/GenBank/DDBJ databases">
        <authorList>
            <person name="Chan K.G."/>
            <person name="Lee L.S."/>
        </authorList>
    </citation>
    <scope>NUCLEOTIDE SEQUENCE [LARGE SCALE GENOMIC DNA]</scope>
    <source>
        <strain evidence="2">DSM 100970</strain>
    </source>
</reference>
<dbReference type="AlphaFoldDB" id="A0A2I7N3E4"/>
<dbReference type="InterPro" id="IPR011197">
    <property type="entry name" value="UCP012318"/>
</dbReference>
<dbReference type="InterPro" id="IPR007402">
    <property type="entry name" value="DUF455"/>
</dbReference>
<evidence type="ECO:0000313" key="1">
    <source>
        <dbReference type="EMBL" id="AUR50976.1"/>
    </source>
</evidence>
<dbReference type="PIRSF" id="PIRSF012318">
    <property type="entry name" value="UCP012318"/>
    <property type="match status" value="1"/>
</dbReference>
<dbReference type="EMBL" id="CP024847">
    <property type="protein sequence ID" value="AUR50976.1"/>
    <property type="molecule type" value="Genomic_DNA"/>
</dbReference>
<organism evidence="1 2">
    <name type="scientific">Aquella oligotrophica</name>
    <dbReference type="NCBI Taxonomy" id="2067065"/>
    <lineage>
        <taxon>Bacteria</taxon>
        <taxon>Pseudomonadati</taxon>
        <taxon>Pseudomonadota</taxon>
        <taxon>Betaproteobacteria</taxon>
        <taxon>Neisseriales</taxon>
        <taxon>Neisseriaceae</taxon>
        <taxon>Aquella</taxon>
    </lineage>
</organism>
<dbReference type="KEGG" id="nba:CUN60_01195"/>
<dbReference type="SUPFAM" id="SSF47240">
    <property type="entry name" value="Ferritin-like"/>
    <property type="match status" value="1"/>
</dbReference>